<gene>
    <name evidence="1" type="ORF">DPMN_077099</name>
</gene>
<evidence type="ECO:0000313" key="1">
    <source>
        <dbReference type="EMBL" id="KAH3702097.1"/>
    </source>
</evidence>
<dbReference type="EMBL" id="JAIWYP010000015">
    <property type="protein sequence ID" value="KAH3702097.1"/>
    <property type="molecule type" value="Genomic_DNA"/>
</dbReference>
<reference evidence="1" key="1">
    <citation type="journal article" date="2019" name="bioRxiv">
        <title>The Genome of the Zebra Mussel, Dreissena polymorpha: A Resource for Invasive Species Research.</title>
        <authorList>
            <person name="McCartney M.A."/>
            <person name="Auch B."/>
            <person name="Kono T."/>
            <person name="Mallez S."/>
            <person name="Zhang Y."/>
            <person name="Obille A."/>
            <person name="Becker A."/>
            <person name="Abrahante J.E."/>
            <person name="Garbe J."/>
            <person name="Badalamenti J.P."/>
            <person name="Herman A."/>
            <person name="Mangelson H."/>
            <person name="Liachko I."/>
            <person name="Sullivan S."/>
            <person name="Sone E.D."/>
            <person name="Koren S."/>
            <person name="Silverstein K.A.T."/>
            <person name="Beckman K.B."/>
            <person name="Gohl D.M."/>
        </authorList>
    </citation>
    <scope>NUCLEOTIDE SEQUENCE</scope>
    <source>
        <strain evidence="1">Duluth1</strain>
        <tissue evidence="1">Whole animal</tissue>
    </source>
</reference>
<sequence>MVVIVAYTVSSAHHFVIAGYTKAPLTMNIIAGYNVSCANHGRYRGLKRKQCSA</sequence>
<comment type="caution">
    <text evidence="1">The sequence shown here is derived from an EMBL/GenBank/DDBJ whole genome shotgun (WGS) entry which is preliminary data.</text>
</comment>
<reference evidence="1" key="2">
    <citation type="submission" date="2020-11" db="EMBL/GenBank/DDBJ databases">
        <authorList>
            <person name="McCartney M.A."/>
            <person name="Auch B."/>
            <person name="Kono T."/>
            <person name="Mallez S."/>
            <person name="Becker A."/>
            <person name="Gohl D.M."/>
            <person name="Silverstein K.A.T."/>
            <person name="Koren S."/>
            <person name="Bechman K.B."/>
            <person name="Herman A."/>
            <person name="Abrahante J.E."/>
            <person name="Garbe J."/>
        </authorList>
    </citation>
    <scope>NUCLEOTIDE SEQUENCE</scope>
    <source>
        <strain evidence="1">Duluth1</strain>
        <tissue evidence="1">Whole animal</tissue>
    </source>
</reference>
<accession>A0A9D3YJV6</accession>
<keyword evidence="2" id="KW-1185">Reference proteome</keyword>
<organism evidence="1 2">
    <name type="scientific">Dreissena polymorpha</name>
    <name type="common">Zebra mussel</name>
    <name type="synonym">Mytilus polymorpha</name>
    <dbReference type="NCBI Taxonomy" id="45954"/>
    <lineage>
        <taxon>Eukaryota</taxon>
        <taxon>Metazoa</taxon>
        <taxon>Spiralia</taxon>
        <taxon>Lophotrochozoa</taxon>
        <taxon>Mollusca</taxon>
        <taxon>Bivalvia</taxon>
        <taxon>Autobranchia</taxon>
        <taxon>Heteroconchia</taxon>
        <taxon>Euheterodonta</taxon>
        <taxon>Imparidentia</taxon>
        <taxon>Neoheterodontei</taxon>
        <taxon>Myida</taxon>
        <taxon>Dreissenoidea</taxon>
        <taxon>Dreissenidae</taxon>
        <taxon>Dreissena</taxon>
    </lineage>
</organism>
<proteinExistence type="predicted"/>
<dbReference type="Proteomes" id="UP000828390">
    <property type="component" value="Unassembled WGS sequence"/>
</dbReference>
<protein>
    <submittedName>
        <fullName evidence="1">Uncharacterized protein</fullName>
    </submittedName>
</protein>
<evidence type="ECO:0000313" key="2">
    <source>
        <dbReference type="Proteomes" id="UP000828390"/>
    </source>
</evidence>
<name>A0A9D3YJV6_DREPO</name>
<dbReference type="AlphaFoldDB" id="A0A9D3YJV6"/>